<comment type="similarity">
    <text evidence="1">Belongs to the class IV-like SAM-binding methyltransferase superfamily. RNA methyltransferase TrmH family.</text>
</comment>
<dbReference type="AlphaFoldDB" id="A0A261F0K3"/>
<evidence type="ECO:0000256" key="4">
    <source>
        <dbReference type="SAM" id="MobiDB-lite"/>
    </source>
</evidence>
<name>A0A261F0K3_9BIFI</name>
<dbReference type="Proteomes" id="UP000216725">
    <property type="component" value="Unassembled WGS sequence"/>
</dbReference>
<dbReference type="PANTHER" id="PTHR43191:SF2">
    <property type="entry name" value="RRNA METHYLTRANSFERASE 3, MITOCHONDRIAL"/>
    <property type="match status" value="1"/>
</dbReference>
<evidence type="ECO:0000313" key="6">
    <source>
        <dbReference type="EMBL" id="OZG52650.1"/>
    </source>
</evidence>
<evidence type="ECO:0000259" key="5">
    <source>
        <dbReference type="SMART" id="SM00967"/>
    </source>
</evidence>
<keyword evidence="2 6" id="KW-0489">Methyltransferase</keyword>
<feature type="domain" description="RNA 2-O ribose methyltransferase substrate binding" evidence="5">
    <location>
        <begin position="43"/>
        <end position="120"/>
    </location>
</feature>
<evidence type="ECO:0000313" key="7">
    <source>
        <dbReference type="Proteomes" id="UP000216725"/>
    </source>
</evidence>
<keyword evidence="3 6" id="KW-0808">Transferase</keyword>
<dbReference type="GO" id="GO:0005737">
    <property type="term" value="C:cytoplasm"/>
    <property type="evidence" value="ECO:0007669"/>
    <property type="project" value="UniProtKB-ARBA"/>
</dbReference>
<dbReference type="Pfam" id="PF00588">
    <property type="entry name" value="SpoU_methylase"/>
    <property type="match status" value="1"/>
</dbReference>
<dbReference type="InterPro" id="IPR053888">
    <property type="entry name" value="MRM3-like_sub_bind"/>
</dbReference>
<proteinExistence type="inferred from homology"/>
<feature type="region of interest" description="Disordered" evidence="4">
    <location>
        <begin position="135"/>
        <end position="160"/>
    </location>
</feature>
<keyword evidence="7" id="KW-1185">Reference proteome</keyword>
<comment type="caution">
    <text evidence="6">The sequence shown here is derived from an EMBL/GenBank/DDBJ whole genome shotgun (WGS) entry which is preliminary data.</text>
</comment>
<dbReference type="Gene3D" id="3.40.1280.10">
    <property type="match status" value="1"/>
</dbReference>
<dbReference type="InterPro" id="IPR029026">
    <property type="entry name" value="tRNA_m1G_MTases_N"/>
</dbReference>
<gene>
    <name evidence="6" type="ORF">PSRA_0382</name>
</gene>
<dbReference type="EMBL" id="MWWR01000003">
    <property type="protein sequence ID" value="OZG52650.1"/>
    <property type="molecule type" value="Genomic_DNA"/>
</dbReference>
<dbReference type="GO" id="GO:0003723">
    <property type="term" value="F:RNA binding"/>
    <property type="evidence" value="ECO:0007669"/>
    <property type="project" value="InterPro"/>
</dbReference>
<dbReference type="GO" id="GO:0032259">
    <property type="term" value="P:methylation"/>
    <property type="evidence" value="ECO:0007669"/>
    <property type="project" value="UniProtKB-KW"/>
</dbReference>
<evidence type="ECO:0000256" key="2">
    <source>
        <dbReference type="ARBA" id="ARBA00022603"/>
    </source>
</evidence>
<dbReference type="SMART" id="SM00967">
    <property type="entry name" value="SpoU_sub_bind"/>
    <property type="match status" value="1"/>
</dbReference>
<accession>A0A261F0K3</accession>
<dbReference type="CDD" id="cd18095">
    <property type="entry name" value="SpoU-like_rRNA-MTase"/>
    <property type="match status" value="1"/>
</dbReference>
<dbReference type="InterPro" id="IPR001537">
    <property type="entry name" value="SpoU_MeTrfase"/>
</dbReference>
<dbReference type="SUPFAM" id="SSF75217">
    <property type="entry name" value="alpha/beta knot"/>
    <property type="match status" value="1"/>
</dbReference>
<dbReference type="GO" id="GO:0008173">
    <property type="term" value="F:RNA methyltransferase activity"/>
    <property type="evidence" value="ECO:0007669"/>
    <property type="project" value="InterPro"/>
</dbReference>
<dbReference type="InterPro" id="IPR029028">
    <property type="entry name" value="Alpha/beta_knot_MTases"/>
</dbReference>
<dbReference type="GO" id="GO:0006396">
    <property type="term" value="P:RNA processing"/>
    <property type="evidence" value="ECO:0007669"/>
    <property type="project" value="InterPro"/>
</dbReference>
<dbReference type="InterPro" id="IPR013123">
    <property type="entry name" value="SpoU_subst-bd"/>
</dbReference>
<organism evidence="6 7">
    <name type="scientific">Pseudoscardovia radai</name>
    <dbReference type="NCBI Taxonomy" id="987066"/>
    <lineage>
        <taxon>Bacteria</taxon>
        <taxon>Bacillati</taxon>
        <taxon>Actinomycetota</taxon>
        <taxon>Actinomycetes</taxon>
        <taxon>Bifidobacteriales</taxon>
        <taxon>Bifidobacteriaceae</taxon>
        <taxon>Pseudoscardovia</taxon>
    </lineage>
</organism>
<dbReference type="PANTHER" id="PTHR43191">
    <property type="entry name" value="RRNA METHYLTRANSFERASE 3"/>
    <property type="match status" value="1"/>
</dbReference>
<protein>
    <submittedName>
        <fullName evidence="6">rRNA methyltransferase</fullName>
    </submittedName>
</protein>
<dbReference type="SUPFAM" id="SSF55315">
    <property type="entry name" value="L30e-like"/>
    <property type="match status" value="1"/>
</dbReference>
<reference evidence="6 7" key="1">
    <citation type="journal article" date="2017" name="BMC Genomics">
        <title>Comparative genomic and phylogenomic analyses of the Bifidobacteriaceae family.</title>
        <authorList>
            <person name="Lugli G.A."/>
            <person name="Milani C."/>
            <person name="Turroni F."/>
            <person name="Duranti S."/>
            <person name="Mancabelli L."/>
            <person name="Mangifesta M."/>
            <person name="Ferrario C."/>
            <person name="Modesto M."/>
            <person name="Mattarelli P."/>
            <person name="Jiri K."/>
            <person name="van Sinderen D."/>
            <person name="Ventura M."/>
        </authorList>
    </citation>
    <scope>NUCLEOTIDE SEQUENCE [LARGE SCALE GENOMIC DNA]</scope>
    <source>
        <strain evidence="6 7">DSM 24742</strain>
    </source>
</reference>
<dbReference type="Pfam" id="PF22435">
    <property type="entry name" value="MRM3-like_sub_bind"/>
    <property type="match status" value="1"/>
</dbReference>
<evidence type="ECO:0000256" key="1">
    <source>
        <dbReference type="ARBA" id="ARBA00007228"/>
    </source>
</evidence>
<sequence>MARPYHGIMPISSGILENPKSDRIRHVAELASRHARRKIGRFLVEGPQAVREAVRFMPGSVHDLYVSAALFDKRDSAASVIAYAADRAGIYVHACTGAVMERISPDCQGIAAVMDCDAVDLKTTAAIDRAIAASAPGTSSDGTSAPDASPDGASSQTRKAGRPVPLIAACWQVRDPGNAGTIIRAADAAGCAGVLLVDDCVDVTNPKVVRATAGSLFHLPVARLDVDGFFGWAANRGVHVTAADVYGTARRRPIPLPDMLEGRGDAPAEALARPHVILFGNEARGLEEGTVDRCDDVVTIPIYGQAESLNVATSAAVLLYAFALRARR</sequence>
<feature type="compositionally biased region" description="Low complexity" evidence="4">
    <location>
        <begin position="144"/>
        <end position="155"/>
    </location>
</feature>
<dbReference type="InterPro" id="IPR051259">
    <property type="entry name" value="rRNA_Methyltransferase"/>
</dbReference>
<dbReference type="InterPro" id="IPR029064">
    <property type="entry name" value="Ribosomal_eL30-like_sf"/>
</dbReference>
<dbReference type="Gene3D" id="3.30.1330.30">
    <property type="match status" value="1"/>
</dbReference>
<evidence type="ECO:0000256" key="3">
    <source>
        <dbReference type="ARBA" id="ARBA00022679"/>
    </source>
</evidence>